<accession>A0A437QFW3</accession>
<evidence type="ECO:0000313" key="2">
    <source>
        <dbReference type="Proteomes" id="UP000283077"/>
    </source>
</evidence>
<organism evidence="1 2">
    <name type="scientific">Rheinheimera riviphila</name>
    <dbReference type="NCBI Taxonomy" id="1834037"/>
    <lineage>
        <taxon>Bacteria</taxon>
        <taxon>Pseudomonadati</taxon>
        <taxon>Pseudomonadota</taxon>
        <taxon>Gammaproteobacteria</taxon>
        <taxon>Chromatiales</taxon>
        <taxon>Chromatiaceae</taxon>
        <taxon>Rheinheimera</taxon>
    </lineage>
</organism>
<name>A0A437QFW3_9GAMM</name>
<dbReference type="RefSeq" id="WP_127700539.1">
    <property type="nucleotide sequence ID" value="NZ_SACS01000022.1"/>
</dbReference>
<reference evidence="1 2" key="1">
    <citation type="submission" date="2019-01" db="EMBL/GenBank/DDBJ databases">
        <authorList>
            <person name="Chen W.-M."/>
        </authorList>
    </citation>
    <scope>NUCLEOTIDE SEQUENCE [LARGE SCALE GENOMIC DNA]</scope>
    <source>
        <strain evidence="1 2">KYPC3</strain>
    </source>
</reference>
<sequence>MIKIKEAVLFFILMQTHSAISADNWHKSDIREWELNYIKENSVLPLRALYGGAVDPVNDHLEYHPVPNERRELPDQMLEYIPNRVPDFSIRINDAAQAFVRIDGEIKEVVLEGGRYAYKPAQITAAEFKKLPSLDKQSIVKQRSSLGDFIQDIRSRVPDTARTAMTTEERLWKEKSFKTCGKFKFLTVYTGTPETKHEIELPDRSILRIPTYQIQSMRCTVQGRMTVLLAYVEGGRPVEVRQSLLMLDTGIDFSAHEKASQRK</sequence>
<gene>
    <name evidence="1" type="ORF">EOE67_17060</name>
</gene>
<dbReference type="AlphaFoldDB" id="A0A437QFW3"/>
<comment type="caution">
    <text evidence="1">The sequence shown here is derived from an EMBL/GenBank/DDBJ whole genome shotgun (WGS) entry which is preliminary data.</text>
</comment>
<protein>
    <submittedName>
        <fullName evidence="1">Uncharacterized protein</fullName>
    </submittedName>
</protein>
<dbReference type="Proteomes" id="UP000283077">
    <property type="component" value="Unassembled WGS sequence"/>
</dbReference>
<evidence type="ECO:0000313" key="1">
    <source>
        <dbReference type="EMBL" id="RVU33431.1"/>
    </source>
</evidence>
<dbReference type="EMBL" id="SACS01000022">
    <property type="protein sequence ID" value="RVU33431.1"/>
    <property type="molecule type" value="Genomic_DNA"/>
</dbReference>
<keyword evidence="2" id="KW-1185">Reference proteome</keyword>
<proteinExistence type="predicted"/>